<dbReference type="GO" id="GO:0006357">
    <property type="term" value="P:regulation of transcription by RNA polymerase II"/>
    <property type="evidence" value="ECO:0007669"/>
    <property type="project" value="TreeGrafter"/>
</dbReference>
<proteinExistence type="predicted"/>
<protein>
    <submittedName>
        <fullName evidence="2">13595_t:CDS:1</fullName>
    </submittedName>
</protein>
<dbReference type="Proteomes" id="UP000789405">
    <property type="component" value="Unassembled WGS sequence"/>
</dbReference>
<dbReference type="GO" id="GO:0005634">
    <property type="term" value="C:nucleus"/>
    <property type="evidence" value="ECO:0007669"/>
    <property type="project" value="TreeGrafter"/>
</dbReference>
<dbReference type="PANTHER" id="PTHR46169:SF29">
    <property type="entry name" value="DNA REPLICATION-RELATED ELEMENT FACTOR, ISOFORM A"/>
    <property type="match status" value="1"/>
</dbReference>
<reference evidence="2" key="1">
    <citation type="submission" date="2021-06" db="EMBL/GenBank/DDBJ databases">
        <authorList>
            <person name="Kallberg Y."/>
            <person name="Tangrot J."/>
            <person name="Rosling A."/>
        </authorList>
    </citation>
    <scope>NUCLEOTIDE SEQUENCE</scope>
    <source>
        <strain evidence="2">MA453B</strain>
    </source>
</reference>
<accession>A0A9N8ZLR8</accession>
<dbReference type="AlphaFoldDB" id="A0A9N8ZLR8"/>
<organism evidence="2 3">
    <name type="scientific">Dentiscutata erythropus</name>
    <dbReference type="NCBI Taxonomy" id="1348616"/>
    <lineage>
        <taxon>Eukaryota</taxon>
        <taxon>Fungi</taxon>
        <taxon>Fungi incertae sedis</taxon>
        <taxon>Mucoromycota</taxon>
        <taxon>Glomeromycotina</taxon>
        <taxon>Glomeromycetes</taxon>
        <taxon>Diversisporales</taxon>
        <taxon>Gigasporaceae</taxon>
        <taxon>Dentiscutata</taxon>
    </lineage>
</organism>
<keyword evidence="3" id="KW-1185">Reference proteome</keyword>
<feature type="domain" description="DUF659" evidence="1">
    <location>
        <begin position="80"/>
        <end position="227"/>
    </location>
</feature>
<dbReference type="PANTHER" id="PTHR46169">
    <property type="entry name" value="DNA REPLICATION-RELATED ELEMENT FACTOR, ISOFORM A"/>
    <property type="match status" value="1"/>
</dbReference>
<dbReference type="Pfam" id="PF04937">
    <property type="entry name" value="DUF659"/>
    <property type="match status" value="1"/>
</dbReference>
<dbReference type="InterPro" id="IPR052717">
    <property type="entry name" value="Vacuolar_transposase_reg"/>
</dbReference>
<dbReference type="InterPro" id="IPR012337">
    <property type="entry name" value="RNaseH-like_sf"/>
</dbReference>
<evidence type="ECO:0000313" key="2">
    <source>
        <dbReference type="EMBL" id="CAG8500381.1"/>
    </source>
</evidence>
<dbReference type="EMBL" id="CAJVPY010000954">
    <property type="protein sequence ID" value="CAG8500381.1"/>
    <property type="molecule type" value="Genomic_DNA"/>
</dbReference>
<dbReference type="InterPro" id="IPR007021">
    <property type="entry name" value="DUF659"/>
</dbReference>
<feature type="non-terminal residue" evidence="2">
    <location>
        <position position="327"/>
    </location>
</feature>
<dbReference type="SUPFAM" id="SSF140996">
    <property type="entry name" value="Hermes dimerisation domain"/>
    <property type="match status" value="1"/>
</dbReference>
<dbReference type="OrthoDB" id="2438787at2759"/>
<gene>
    <name evidence="2" type="ORF">DERYTH_LOCUS2870</name>
</gene>
<comment type="caution">
    <text evidence="2">The sequence shown here is derived from an EMBL/GenBank/DDBJ whole genome shotgun (WGS) entry which is preliminary data.</text>
</comment>
<evidence type="ECO:0000259" key="1">
    <source>
        <dbReference type="Pfam" id="PF04937"/>
    </source>
</evidence>
<evidence type="ECO:0000313" key="3">
    <source>
        <dbReference type="Proteomes" id="UP000789405"/>
    </source>
</evidence>
<dbReference type="SUPFAM" id="SSF53098">
    <property type="entry name" value="Ribonuclease H-like"/>
    <property type="match status" value="1"/>
</dbReference>
<sequence length="327" mass="36974">YLEILATISSNKKLKKNDGSSGKLITNFYESSTKIEKSKKDRIDQALIRFFICCGIPFSTVRHPYFIDFIQCLCLGYIPPERKTLSSTILSQEISTVLIKINKELEHENNLTLDGWSTPLGKSIYAFVIITPSRKQYIYSLVDESSKSHTGSFNASEIEKVLISVGIKKFAAIVSDAESAMQLAKQIIATKYPYILPIRCIAHHINLITSHIIKLDFAKNVFTKCQNLITFFKTSYRAGAALQEDIINSFIKGGGLKTSVKTRWFTAWNCCNSIIRLENSLKNFWQDVEQLENILAPAKRAIQAQLSENDENSDIDLEAILDKELQN</sequence>
<name>A0A9N8ZLR8_9GLOM</name>